<keyword evidence="7" id="KW-1185">Reference proteome</keyword>
<evidence type="ECO:0008006" key="8">
    <source>
        <dbReference type="Google" id="ProtNLM"/>
    </source>
</evidence>
<evidence type="ECO:0000313" key="7">
    <source>
        <dbReference type="Proteomes" id="UP000324832"/>
    </source>
</evidence>
<evidence type="ECO:0000313" key="6">
    <source>
        <dbReference type="EMBL" id="VVC90782.1"/>
    </source>
</evidence>
<dbReference type="Pfam" id="PF02862">
    <property type="entry name" value="DDHD"/>
    <property type="match status" value="1"/>
</dbReference>
<dbReference type="InterPro" id="IPR004177">
    <property type="entry name" value="DDHD_dom"/>
</dbReference>
<name>A0A5E4PZY8_9NEOP</name>
<reference evidence="6 7" key="1">
    <citation type="submission" date="2017-07" db="EMBL/GenBank/DDBJ databases">
        <authorList>
            <person name="Talla V."/>
            <person name="Backstrom N."/>
        </authorList>
    </citation>
    <scope>NUCLEOTIDE SEQUENCE [LARGE SCALE GENOMIC DNA]</scope>
</reference>
<dbReference type="EMBL" id="FZQP02000870">
    <property type="protein sequence ID" value="VVC90782.1"/>
    <property type="molecule type" value="Genomic_DNA"/>
</dbReference>
<feature type="coiled-coil region" evidence="2">
    <location>
        <begin position="93"/>
        <end position="120"/>
    </location>
</feature>
<dbReference type="InterPro" id="IPR004170">
    <property type="entry name" value="WWE_dom"/>
</dbReference>
<dbReference type="GO" id="GO:0030134">
    <property type="term" value="C:COPII-coated ER to Golgi transport vesicle"/>
    <property type="evidence" value="ECO:0007669"/>
    <property type="project" value="TreeGrafter"/>
</dbReference>
<feature type="region of interest" description="Disordered" evidence="3">
    <location>
        <begin position="1464"/>
        <end position="1483"/>
    </location>
</feature>
<feature type="region of interest" description="Disordered" evidence="3">
    <location>
        <begin position="1254"/>
        <end position="1276"/>
    </location>
</feature>
<evidence type="ECO:0000259" key="4">
    <source>
        <dbReference type="PROSITE" id="PS50918"/>
    </source>
</evidence>
<dbReference type="GO" id="GO:0046872">
    <property type="term" value="F:metal ion binding"/>
    <property type="evidence" value="ECO:0007669"/>
    <property type="project" value="InterPro"/>
</dbReference>
<sequence length="2303" mass="259590">DQCGPQTVTLANPDLQIQNIPSGDTNANSVVSEHLTHVYTNTPNTENYEHTKNEKTTQSKTKLKSADDFDVNEYFARLHGTRYVSAPLNSGLKEDQNANLQAAEENLEEINLNEPEKEDVQHSLTSDIAQNFSQLPTVLPQVASAVFSSFSNMLSLKSRDQTPDDPSFERRAEQTTQDTTVPLCVPDAPQKNVAPPPLFEPPPTGGTSYRIASKKKVYAQIPGLSGESRDPRTHHEPPKITPILVPETFPISSEFQSNSPDNNVPQSQIDLDNTSNDQCEPSIGNVTLSQSQKEHIAPSLAKTDYVQSNPIIPPPPMFSNLQRRDSQTTVGKAILPPSVARKITGDHMNKPQIPPLIHDNIFIPTFPVDTSDKSIINTFSSEIKVFNPTTAYGNVEQDHLIHNLQKSCRNDGEVIESSTNPLHKMLPESNISTSKHNQLSKTHNAQDFVVESFTNLQIDKNDNASLNDSFSLNNVSKASTLFSTMNLEPVTSSQSFSYSQNTLQNMENVHKSTIDQPPTFFNPSLINIPLQTPDVAQINYFTQSNPIIESHKAVPEPPKAVLEPPKLTGNFSYRMNKKRPQYYSGPIEGIGNISNNIKPIINPVEVGSFHGPLLTPCQESIETSQETVCHTTSNINQLTHFDINYTQSTTYDQTVDNSGVYQTDYATPFDLSRSTTDKYAQEESGFKSFDLFGSLKSKLSSIDINKIQNTVTTFFDPAYKDTEQEQPKNINTPATSNGYVQDASFNIFLPDSQQQQVYDNNFNLGYNQAPINTCTFQFNETAENAGMPYVQWNQNNQLYNRSLDSQLPLQQQYNFEAEDVNKDSNIYGFHQDNIQRIAQEKFLPDNNNANAIDNSLTFFSSPPKSLTSKDYDKSTENLDGKTIESNEQCALFFRATASQDQHEDNTFKLFDSHPLLPLNDTIVSENPVDIIKDDPWLNDQGNIKTETEFNINLDRKNNLQDIQFEKGDRSELPQAKHDDGTCSQYFEKETSSSVDIFDQSNCSFEMSTDGIPLTGEVIREKLSKLDFKTNSDSHVKQTEQQIITSTDDNELNICETCREVNNEPEENEMEDLTTQLIENIISPIQLLNPVATNNDCEQAPLPSKSDSLPDISQITEEIMETIPLRSTLLDSEAIINNSLPSYGWDTDVTNLLTSNVLGDHSYNILQDPIAIESLPGKSLLFDDIPTNASDEIKAEFKITQDEPLVLTRQMSIPTAPSEEDTKSDKSGLDVHSIEQDAKKDFPLLYDEFVIEPSGTDDDKIESMEREKSSDEAVKEEDSFTNRVERFKQMEDAFVLNEDTIPVPVSSPATMASYFDTGNYAVENHYRKTLTSPEQRRESNTKVPLDICIPPGFEKEYRSRCSGISTSHDAVNNFSDPITYIPDTQTQTRLSPKITFAQSITTEVKTTASESMQIETASGLGSDTDRLSAFSNLAGHWQESSNISKEITQIKAEPLQIEVSSLPDPADFFESESESSKQEAGNPDAYTDFSRLSSYFTSPPKSDCAKSFFELSESQNHYRHDQSNLDKITKNVKNFFETGQAGKDSRQHVRYTENMNLIRDLANYKNITPKEEVIKTHYFTVEYSKGNILDQLGASKKLTDKKVDILENLGNHEFKSQHCTYEDAINSCKNCCNFTVGFVKNIELDSKVRKCMNSSDGQRIAEINMGEKNVGARQQVTVNFMESSLREDGDDGVSILPENRTTAEYAPIKHHWFYGVESEEKSVWKGFSMLDSKALENAFNSPDLNEHTLVQTDGGRYDVNIMNRTRDAVYWKENTSSVRRCCWFYKGNTDARYIPYTEHIAEKLEEEYRHGMTTGEWHRRLILPNDEMVVMHGPSVMVHFLQTSVDAFSSSPQTAMRPRVVRRGVVESELDEPEPQNVDHLLLLCHGVGSTCDMRFRSVEAVVEDFRTISFQLVKSHYKSSYDSGLVGRVEVLPISWHFSLHSQESGIDRRLNNVTLESIPKMRNFFNDTIIDVLFYTSPMFFQNIIDTVCSEMNRIYSLFKARNPNFKGGVSVGGHSLGSVILYDLLSHQIPENPTLPCSAQKTYVKGSTASEPCIIYPKLNFHPDACYALGSPLAIFECIRGVEMLGQEFCLPTCKNFFNIFHPYDPIAYRMEPMINMALKDVKPFLIPHHKGRKRMHLELKDTMARVGADIKQKLVESIKSTWDSMWKTPPPTNDQLEQVVEEEMEKEALKEESKHDMDQEKEITQEMLGRLNDGRRVDFVLQEAPYEMINEYLSAVTSHVCYWESEDTMLLILREVYDALHIQPDSSVPQHTMTVQRTRNIDGVTLENAGASPSTSRGGV</sequence>
<evidence type="ECO:0000256" key="3">
    <source>
        <dbReference type="SAM" id="MobiDB-lite"/>
    </source>
</evidence>
<feature type="domain" description="WWE" evidence="4">
    <location>
        <begin position="1697"/>
        <end position="1779"/>
    </location>
</feature>
<feature type="region of interest" description="Disordered" evidence="3">
    <location>
        <begin position="252"/>
        <end position="291"/>
    </location>
</feature>
<evidence type="ECO:0000259" key="5">
    <source>
        <dbReference type="PROSITE" id="PS51043"/>
    </source>
</evidence>
<gene>
    <name evidence="6" type="ORF">LSINAPIS_LOCUS3616</name>
</gene>
<dbReference type="InterPro" id="IPR058055">
    <property type="entry name" value="PA-PLA1"/>
</dbReference>
<dbReference type="Pfam" id="PF02825">
    <property type="entry name" value="WWE"/>
    <property type="match status" value="1"/>
</dbReference>
<comment type="similarity">
    <text evidence="1">Belongs to the PA-PLA1 family.</text>
</comment>
<feature type="region of interest" description="Disordered" evidence="3">
    <location>
        <begin position="223"/>
        <end position="242"/>
    </location>
</feature>
<protein>
    <recommendedName>
        <fullName evidence="8">DDHD domain-containing protein</fullName>
    </recommendedName>
</protein>
<evidence type="ECO:0000256" key="2">
    <source>
        <dbReference type="SAM" id="Coils"/>
    </source>
</evidence>
<proteinExistence type="inferred from homology"/>
<evidence type="ECO:0000256" key="1">
    <source>
        <dbReference type="ARBA" id="ARBA00038464"/>
    </source>
</evidence>
<dbReference type="PROSITE" id="PS50918">
    <property type="entry name" value="WWE"/>
    <property type="match status" value="1"/>
</dbReference>
<dbReference type="PROSITE" id="PS51043">
    <property type="entry name" value="DDHD"/>
    <property type="match status" value="1"/>
</dbReference>
<feature type="compositionally biased region" description="Basic and acidic residues" evidence="3">
    <location>
        <begin position="227"/>
        <end position="238"/>
    </location>
</feature>
<accession>A0A5E4PZY8</accession>
<dbReference type="Pfam" id="PF23464">
    <property type="entry name" value="WWE_3"/>
    <property type="match status" value="1"/>
</dbReference>
<dbReference type="GO" id="GO:0004620">
    <property type="term" value="F:phospholipase activity"/>
    <property type="evidence" value="ECO:0007669"/>
    <property type="project" value="TreeGrafter"/>
</dbReference>
<feature type="region of interest" description="Disordered" evidence="3">
    <location>
        <begin position="156"/>
        <end position="211"/>
    </location>
</feature>
<feature type="domain" description="DDHD" evidence="5">
    <location>
        <begin position="2061"/>
        <end position="2261"/>
    </location>
</feature>
<organism evidence="6 7">
    <name type="scientific">Leptidea sinapis</name>
    <dbReference type="NCBI Taxonomy" id="189913"/>
    <lineage>
        <taxon>Eukaryota</taxon>
        <taxon>Metazoa</taxon>
        <taxon>Ecdysozoa</taxon>
        <taxon>Arthropoda</taxon>
        <taxon>Hexapoda</taxon>
        <taxon>Insecta</taxon>
        <taxon>Pterygota</taxon>
        <taxon>Neoptera</taxon>
        <taxon>Endopterygota</taxon>
        <taxon>Lepidoptera</taxon>
        <taxon>Glossata</taxon>
        <taxon>Ditrysia</taxon>
        <taxon>Papilionoidea</taxon>
        <taxon>Pieridae</taxon>
        <taxon>Dismorphiinae</taxon>
        <taxon>Leptidea</taxon>
    </lineage>
</organism>
<dbReference type="PANTHER" id="PTHR23509:SF10">
    <property type="entry name" value="LD21067P"/>
    <property type="match status" value="1"/>
</dbReference>
<keyword evidence="2" id="KW-0175">Coiled coil</keyword>
<dbReference type="SUPFAM" id="SSF53474">
    <property type="entry name" value="alpha/beta-Hydrolases"/>
    <property type="match status" value="1"/>
</dbReference>
<dbReference type="InterPro" id="IPR057825">
    <property type="entry name" value="WWE_SEC23-DDH2"/>
</dbReference>
<feature type="compositionally biased region" description="Basic and acidic residues" evidence="3">
    <location>
        <begin position="1256"/>
        <end position="1276"/>
    </location>
</feature>
<feature type="compositionally biased region" description="Pro residues" evidence="3">
    <location>
        <begin position="194"/>
        <end position="204"/>
    </location>
</feature>
<dbReference type="SMART" id="SM01127">
    <property type="entry name" value="DDHD"/>
    <property type="match status" value="1"/>
</dbReference>
<dbReference type="InterPro" id="IPR029058">
    <property type="entry name" value="AB_hydrolase_fold"/>
</dbReference>
<feature type="compositionally biased region" description="Basic and acidic residues" evidence="3">
    <location>
        <begin position="157"/>
        <end position="173"/>
    </location>
</feature>
<dbReference type="PANTHER" id="PTHR23509">
    <property type="entry name" value="PA-PL1 PHOSPHOLIPASE FAMILY"/>
    <property type="match status" value="1"/>
</dbReference>
<dbReference type="Proteomes" id="UP000324832">
    <property type="component" value="Unassembled WGS sequence"/>
</dbReference>
<feature type="non-terminal residue" evidence="6">
    <location>
        <position position="1"/>
    </location>
</feature>